<feature type="domain" description="HNH nuclease" evidence="1">
    <location>
        <begin position="4"/>
        <end position="73"/>
    </location>
</feature>
<evidence type="ECO:0000313" key="2">
    <source>
        <dbReference type="EMBL" id="KAK0720946.1"/>
    </source>
</evidence>
<dbReference type="InterPro" id="IPR003615">
    <property type="entry name" value="HNH_nuc"/>
</dbReference>
<accession>A0AA40AS09</accession>
<dbReference type="EMBL" id="JAUKUA010000003">
    <property type="protein sequence ID" value="KAK0720946.1"/>
    <property type="molecule type" value="Genomic_DNA"/>
</dbReference>
<evidence type="ECO:0000313" key="3">
    <source>
        <dbReference type="Proteomes" id="UP001172102"/>
    </source>
</evidence>
<name>A0AA40AS09_9PEZI</name>
<organism evidence="2 3">
    <name type="scientific">Lasiosphaeris hirsuta</name>
    <dbReference type="NCBI Taxonomy" id="260670"/>
    <lineage>
        <taxon>Eukaryota</taxon>
        <taxon>Fungi</taxon>
        <taxon>Dikarya</taxon>
        <taxon>Ascomycota</taxon>
        <taxon>Pezizomycotina</taxon>
        <taxon>Sordariomycetes</taxon>
        <taxon>Sordariomycetidae</taxon>
        <taxon>Sordariales</taxon>
        <taxon>Lasiosphaeriaceae</taxon>
        <taxon>Lasiosphaeris</taxon>
    </lineage>
</organism>
<reference evidence="2" key="1">
    <citation type="submission" date="2023-06" db="EMBL/GenBank/DDBJ databases">
        <title>Genome-scale phylogeny and comparative genomics of the fungal order Sordariales.</title>
        <authorList>
            <consortium name="Lawrence Berkeley National Laboratory"/>
            <person name="Hensen N."/>
            <person name="Bonometti L."/>
            <person name="Westerberg I."/>
            <person name="Brannstrom I.O."/>
            <person name="Guillou S."/>
            <person name="Cros-Aarteil S."/>
            <person name="Calhoun S."/>
            <person name="Haridas S."/>
            <person name="Kuo A."/>
            <person name="Mondo S."/>
            <person name="Pangilinan J."/>
            <person name="Riley R."/>
            <person name="Labutti K."/>
            <person name="Andreopoulos B."/>
            <person name="Lipzen A."/>
            <person name="Chen C."/>
            <person name="Yanf M."/>
            <person name="Daum C."/>
            <person name="Ng V."/>
            <person name="Clum A."/>
            <person name="Steindorff A."/>
            <person name="Ohm R."/>
            <person name="Martin F."/>
            <person name="Silar P."/>
            <person name="Natvig D."/>
            <person name="Lalanne C."/>
            <person name="Gautier V."/>
            <person name="Ament-Velasquez S.L."/>
            <person name="Kruys A."/>
            <person name="Hutchinson M.I."/>
            <person name="Powell A.J."/>
            <person name="Barry K."/>
            <person name="Miller A.N."/>
            <person name="Grigoriev I.V."/>
            <person name="Debuchy R."/>
            <person name="Gladieux P."/>
            <person name="Thoren M.H."/>
            <person name="Johannesson H."/>
        </authorList>
    </citation>
    <scope>NUCLEOTIDE SEQUENCE</scope>
    <source>
        <strain evidence="2">SMH4607-1</strain>
    </source>
</reference>
<proteinExistence type="predicted"/>
<keyword evidence="3" id="KW-1185">Reference proteome</keyword>
<dbReference type="Pfam" id="PF13391">
    <property type="entry name" value="HNH_2"/>
    <property type="match status" value="1"/>
</dbReference>
<sequence>MSDPQAAYIFPFTTSKTKNFRRLNEILTVFWGSKKSMVWRRAYEDVDITQSAKNGISMSHQIYFWFDNARLALKPLRETPEGIVVQWHWLKRSALKLLTYIRPNEDVLHQASVMDQNWGDNLAHRESALCGAADVTDNYYNYEDPDERGYDETVAAKQRAILAEYEEGRDKGEVINQEKGKGVDQGRTKQAKVLLVIQTVIESG</sequence>
<dbReference type="Proteomes" id="UP001172102">
    <property type="component" value="Unassembled WGS sequence"/>
</dbReference>
<comment type="caution">
    <text evidence="2">The sequence shown here is derived from an EMBL/GenBank/DDBJ whole genome shotgun (WGS) entry which is preliminary data.</text>
</comment>
<evidence type="ECO:0000259" key="1">
    <source>
        <dbReference type="Pfam" id="PF13391"/>
    </source>
</evidence>
<gene>
    <name evidence="2" type="ORF">B0H67DRAFT_609456</name>
</gene>
<protein>
    <recommendedName>
        <fullName evidence="1">HNH nuclease domain-containing protein</fullName>
    </recommendedName>
</protein>
<dbReference type="AlphaFoldDB" id="A0AA40AS09"/>